<dbReference type="Pfam" id="PF13192">
    <property type="entry name" value="Thioredoxin_3"/>
    <property type="match status" value="1"/>
</dbReference>
<feature type="transmembrane region" description="Helical" evidence="1">
    <location>
        <begin position="162"/>
        <end position="181"/>
    </location>
</feature>
<protein>
    <recommendedName>
        <fullName evidence="2">Thioredoxin-like fold domain-containing protein</fullName>
    </recommendedName>
</protein>
<feature type="transmembrane region" description="Helical" evidence="1">
    <location>
        <begin position="131"/>
        <end position="150"/>
    </location>
</feature>
<dbReference type="Proteomes" id="UP000064201">
    <property type="component" value="Chromosome"/>
</dbReference>
<keyword evidence="1" id="KW-0472">Membrane</keyword>
<dbReference type="PROSITE" id="PS51354">
    <property type="entry name" value="GLUTAREDOXIN_2"/>
    <property type="match status" value="1"/>
</dbReference>
<dbReference type="OrthoDB" id="14695at2"/>
<dbReference type="CDD" id="cd02947">
    <property type="entry name" value="TRX_family"/>
    <property type="match status" value="1"/>
</dbReference>
<evidence type="ECO:0000259" key="2">
    <source>
        <dbReference type="Pfam" id="PF13192"/>
    </source>
</evidence>
<evidence type="ECO:0000256" key="1">
    <source>
        <dbReference type="SAM" id="Phobius"/>
    </source>
</evidence>
<dbReference type="AlphaFoldDB" id="A0A0G3G7E1"/>
<dbReference type="PATRIC" id="fig|106634.4.peg.1764"/>
<keyword evidence="1" id="KW-0812">Transmembrane</keyword>
<feature type="transmembrane region" description="Helical" evidence="1">
    <location>
        <begin position="104"/>
        <end position="125"/>
    </location>
</feature>
<dbReference type="SUPFAM" id="SSF52833">
    <property type="entry name" value="Thioredoxin-like"/>
    <property type="match status" value="1"/>
</dbReference>
<evidence type="ECO:0000313" key="4">
    <source>
        <dbReference type="Proteomes" id="UP000064201"/>
    </source>
</evidence>
<dbReference type="KEGG" id="tvr:TVD_08625"/>
<name>A0A0G3G7E1_9GAMM</name>
<dbReference type="RefSeq" id="WP_018175769.1">
    <property type="nucleotide sequence ID" value="NZ_CP011367.1"/>
</dbReference>
<accession>A0A0G3G7E1</accession>
<dbReference type="InterPro" id="IPR012336">
    <property type="entry name" value="Thioredoxin-like_fold"/>
</dbReference>
<keyword evidence="1" id="KW-1133">Transmembrane helix</keyword>
<dbReference type="STRING" id="106634.TVD_08625"/>
<dbReference type="Gene3D" id="3.40.30.10">
    <property type="entry name" value="Glutaredoxin"/>
    <property type="match status" value="1"/>
</dbReference>
<organism evidence="3 4">
    <name type="scientific">Thioalkalivibrio versutus</name>
    <dbReference type="NCBI Taxonomy" id="106634"/>
    <lineage>
        <taxon>Bacteria</taxon>
        <taxon>Pseudomonadati</taxon>
        <taxon>Pseudomonadota</taxon>
        <taxon>Gammaproteobacteria</taxon>
        <taxon>Chromatiales</taxon>
        <taxon>Ectothiorhodospiraceae</taxon>
        <taxon>Thioalkalivibrio</taxon>
    </lineage>
</organism>
<feature type="transmembrane region" description="Helical" evidence="1">
    <location>
        <begin position="187"/>
        <end position="211"/>
    </location>
</feature>
<proteinExistence type="predicted"/>
<keyword evidence="4" id="KW-1185">Reference proteome</keyword>
<reference evidence="3 4" key="1">
    <citation type="submission" date="2015-04" db="EMBL/GenBank/DDBJ databases">
        <title>Complete Sequence for the Genome of the Thioalkalivibrio versutus D301.</title>
        <authorList>
            <person name="Mu T."/>
            <person name="Zhou J."/>
            <person name="Xu X."/>
        </authorList>
    </citation>
    <scope>NUCLEOTIDE SEQUENCE [LARGE SCALE GENOMIC DNA]</scope>
    <source>
        <strain evidence="3 4">D301</strain>
    </source>
</reference>
<gene>
    <name evidence="3" type="ORF">TVD_08625</name>
</gene>
<dbReference type="EMBL" id="CP011367">
    <property type="protein sequence ID" value="AKJ95417.1"/>
    <property type="molecule type" value="Genomic_DNA"/>
</dbReference>
<evidence type="ECO:0000313" key="3">
    <source>
        <dbReference type="EMBL" id="AKJ95417.1"/>
    </source>
</evidence>
<dbReference type="InterPro" id="IPR036249">
    <property type="entry name" value="Thioredoxin-like_sf"/>
</dbReference>
<sequence>MKVELLVSEWCASCHDAERIWREVAENKQIDFAVVDMGQPEGRELATRLRIRSIPAVVVDGELKHIGLLDRTAATALVAEAPERTQKAARHVGLGLSASSRASVLGAMIWLLIAGAALPLGGFFLEGAARPAALHGFTLGFLLLLIMGLGEHMLPRFTGHPIASGWLWAWTPQVLVHLAVLGMGLGWILGVAMLTAVGAVAALVGLVLFTLRVVPLLVRPSL</sequence>
<feature type="domain" description="Thioredoxin-like fold" evidence="2">
    <location>
        <begin position="1"/>
        <end position="70"/>
    </location>
</feature>